<gene>
    <name evidence="1" type="primary">Cnig_chr_X.g22448</name>
    <name evidence="1" type="ORF">B9Z55_022448</name>
</gene>
<organism evidence="1 2">
    <name type="scientific">Caenorhabditis nigoni</name>
    <dbReference type="NCBI Taxonomy" id="1611254"/>
    <lineage>
        <taxon>Eukaryota</taxon>
        <taxon>Metazoa</taxon>
        <taxon>Ecdysozoa</taxon>
        <taxon>Nematoda</taxon>
        <taxon>Chromadorea</taxon>
        <taxon>Rhabditida</taxon>
        <taxon>Rhabditina</taxon>
        <taxon>Rhabditomorpha</taxon>
        <taxon>Rhabditoidea</taxon>
        <taxon>Rhabditidae</taxon>
        <taxon>Peloderinae</taxon>
        <taxon>Caenorhabditis</taxon>
    </lineage>
</organism>
<evidence type="ECO:0000313" key="2">
    <source>
        <dbReference type="Proteomes" id="UP000230233"/>
    </source>
</evidence>
<keyword evidence="2" id="KW-1185">Reference proteome</keyword>
<sequence length="68" mass="7826">MFEIPEVERQEVRMQNMYLAQLAAAIDGSSTLPLPRVLFPEGPGNQPAHMQTLADMFRKEIQMRPRNK</sequence>
<name>A0A2G5SKC0_9PELO</name>
<dbReference type="AlphaFoldDB" id="A0A2G5SKC0"/>
<reference evidence="2" key="1">
    <citation type="submission" date="2017-10" db="EMBL/GenBank/DDBJ databases">
        <title>Rapid genome shrinkage in a self-fertile nematode reveals novel sperm competition proteins.</title>
        <authorList>
            <person name="Yin D."/>
            <person name="Schwarz E.M."/>
            <person name="Thomas C.G."/>
            <person name="Felde R.L."/>
            <person name="Korf I.F."/>
            <person name="Cutter A.D."/>
            <person name="Schartner C.M."/>
            <person name="Ralston E.J."/>
            <person name="Meyer B.J."/>
            <person name="Haag E.S."/>
        </authorList>
    </citation>
    <scope>NUCLEOTIDE SEQUENCE [LARGE SCALE GENOMIC DNA]</scope>
    <source>
        <strain evidence="2">JU1422</strain>
    </source>
</reference>
<evidence type="ECO:0000313" key="1">
    <source>
        <dbReference type="EMBL" id="PIC15498.1"/>
    </source>
</evidence>
<dbReference type="EMBL" id="PDUG01000006">
    <property type="protein sequence ID" value="PIC15498.1"/>
    <property type="molecule type" value="Genomic_DNA"/>
</dbReference>
<accession>A0A2G5SKC0</accession>
<dbReference type="Proteomes" id="UP000230233">
    <property type="component" value="Chromosome X"/>
</dbReference>
<protein>
    <submittedName>
        <fullName evidence="1">Uncharacterized protein</fullName>
    </submittedName>
</protein>
<comment type="caution">
    <text evidence="1">The sequence shown here is derived from an EMBL/GenBank/DDBJ whole genome shotgun (WGS) entry which is preliminary data.</text>
</comment>
<proteinExistence type="predicted"/>